<feature type="transmembrane region" description="Helical" evidence="2">
    <location>
        <begin position="182"/>
        <end position="198"/>
    </location>
</feature>
<feature type="compositionally biased region" description="Low complexity" evidence="1">
    <location>
        <begin position="266"/>
        <end position="275"/>
    </location>
</feature>
<accession>A0A9N8HHM9</accession>
<dbReference type="Proteomes" id="UP001153069">
    <property type="component" value="Unassembled WGS sequence"/>
</dbReference>
<dbReference type="PANTHER" id="PTHR31970:SF9">
    <property type="entry name" value="MOLYBDATE TRANSPORTER 2"/>
    <property type="match status" value="1"/>
</dbReference>
<dbReference type="Pfam" id="PF16983">
    <property type="entry name" value="MFS_MOT1"/>
    <property type="match status" value="2"/>
</dbReference>
<feature type="transmembrane region" description="Helical" evidence="2">
    <location>
        <begin position="204"/>
        <end position="226"/>
    </location>
</feature>
<feature type="region of interest" description="Disordered" evidence="1">
    <location>
        <begin position="1"/>
        <end position="23"/>
    </location>
</feature>
<name>A0A9N8HHM9_9STRA</name>
<sequence>MDTAVLPIEEGTNNKKQTNTKEQQRLVALPSSLSEGEEEDEGLLAFSEHQEEETELLVVEDDDTMPKRPKKINKKKPLLSSQPHYYYFSSHFTNKWTTRAKELYSQLTIHEISGSVGDLGTFIPLAVALARQNAIALAPTLFWAGFANVMTGCAWDVPMGVQPMKAIAATAIAHELTNKTQVTIAGIFMGLFMIALSITKGIELVNWLVPTPVVSGIQMGVGINLAIRGLVMIQGLSWWSEIDCIGLALIVALACLYLLREPTTPAPTTTTTTSNENEESNSRKTSSAPPPRPVGLYLFGLGLVLAMFHLLFAQATTADTTPQGWQPIIVWALQGATWDDWKRGLLQGALPQLPLTTLNSVVSVCCLAHNLYPEKRKTTTDTDAVVSRREVSLSVGFMNLILCPLGAMPCCHGAGGLAGQHKFGARHGASVVFLGGCKMILALLLGKYLLKVLEALPTSILGLMLVVCGHELAVMGWTVLAKEHQSSAEQGNIPRKGVVVALLTVIVDVGLHKTHYAALTGWIAYMVYGDGMKEYAAQWQKIRSGDAGQYSPVARSKEGSADPLQVT</sequence>
<dbReference type="EMBL" id="CAICTM010000456">
    <property type="protein sequence ID" value="CAB9510868.1"/>
    <property type="molecule type" value="Genomic_DNA"/>
</dbReference>
<gene>
    <name evidence="3" type="ORF">SEMRO_457_G146810.1</name>
</gene>
<feature type="transmembrane region" description="Helical" evidence="2">
    <location>
        <begin position="238"/>
        <end position="259"/>
    </location>
</feature>
<organism evidence="3 4">
    <name type="scientific">Seminavis robusta</name>
    <dbReference type="NCBI Taxonomy" id="568900"/>
    <lineage>
        <taxon>Eukaryota</taxon>
        <taxon>Sar</taxon>
        <taxon>Stramenopiles</taxon>
        <taxon>Ochrophyta</taxon>
        <taxon>Bacillariophyta</taxon>
        <taxon>Bacillariophyceae</taxon>
        <taxon>Bacillariophycidae</taxon>
        <taxon>Naviculales</taxon>
        <taxon>Naviculaceae</taxon>
        <taxon>Seminavis</taxon>
    </lineage>
</organism>
<dbReference type="OrthoDB" id="5402974at2759"/>
<comment type="caution">
    <text evidence="3">The sequence shown here is derived from an EMBL/GenBank/DDBJ whole genome shotgun (WGS) entry which is preliminary data.</text>
</comment>
<feature type="transmembrane region" description="Helical" evidence="2">
    <location>
        <begin position="431"/>
        <end position="450"/>
    </location>
</feature>
<protein>
    <submittedName>
        <fullName evidence="3">Molybdate transporter</fullName>
    </submittedName>
</protein>
<evidence type="ECO:0000313" key="3">
    <source>
        <dbReference type="EMBL" id="CAB9510868.1"/>
    </source>
</evidence>
<evidence type="ECO:0000313" key="4">
    <source>
        <dbReference type="Proteomes" id="UP001153069"/>
    </source>
</evidence>
<keyword evidence="2" id="KW-0812">Transmembrane</keyword>
<evidence type="ECO:0000256" key="1">
    <source>
        <dbReference type="SAM" id="MobiDB-lite"/>
    </source>
</evidence>
<feature type="transmembrane region" description="Helical" evidence="2">
    <location>
        <begin position="456"/>
        <end position="480"/>
    </location>
</feature>
<keyword evidence="2" id="KW-0472">Membrane</keyword>
<keyword evidence="4" id="KW-1185">Reference proteome</keyword>
<feature type="region of interest" description="Disordered" evidence="1">
    <location>
        <begin position="266"/>
        <end position="290"/>
    </location>
</feature>
<feature type="transmembrane region" description="Helical" evidence="2">
    <location>
        <begin position="294"/>
        <end position="313"/>
    </location>
</feature>
<dbReference type="AlphaFoldDB" id="A0A9N8HHM9"/>
<evidence type="ECO:0000256" key="2">
    <source>
        <dbReference type="SAM" id="Phobius"/>
    </source>
</evidence>
<reference evidence="3" key="1">
    <citation type="submission" date="2020-06" db="EMBL/GenBank/DDBJ databases">
        <authorList>
            <consortium name="Plant Systems Biology data submission"/>
        </authorList>
    </citation>
    <scope>NUCLEOTIDE SEQUENCE</scope>
    <source>
        <strain evidence="3">D6</strain>
    </source>
</reference>
<keyword evidence="2" id="KW-1133">Transmembrane helix</keyword>
<proteinExistence type="predicted"/>
<dbReference type="PANTHER" id="PTHR31970">
    <property type="match status" value="1"/>
</dbReference>
<dbReference type="InterPro" id="IPR031563">
    <property type="entry name" value="MOT1/MOT2"/>
</dbReference>
<dbReference type="GO" id="GO:0015098">
    <property type="term" value="F:molybdate ion transmembrane transporter activity"/>
    <property type="evidence" value="ECO:0007669"/>
    <property type="project" value="InterPro"/>
</dbReference>